<evidence type="ECO:0000256" key="3">
    <source>
        <dbReference type="ARBA" id="ARBA00022679"/>
    </source>
</evidence>
<dbReference type="EMBL" id="LZMZ01000010">
    <property type="protein sequence ID" value="OBX79798.1"/>
    <property type="molecule type" value="Genomic_DNA"/>
</dbReference>
<dbReference type="AlphaFoldDB" id="A0A1B8QDU3"/>
<reference evidence="6 7" key="1">
    <citation type="submission" date="2016-06" db="EMBL/GenBank/DDBJ databases">
        <title>Draft genome of Moraxella atlantae CCUG 66109.</title>
        <authorList>
            <person name="Salva-Serra F."/>
            <person name="Engstrom-Jakobsson H."/>
            <person name="Thorell K."/>
            <person name="Gonzales-Siles L."/>
            <person name="Karlsson R."/>
            <person name="Boulund F."/>
            <person name="Engstrand L."/>
            <person name="Kristiansson E."/>
            <person name="Moore E."/>
        </authorList>
    </citation>
    <scope>NUCLEOTIDE SEQUENCE [LARGE SCALE GENOMIC DNA]</scope>
    <source>
        <strain evidence="6 7">CCUG 66109</strain>
    </source>
</reference>
<keyword evidence="4" id="KW-0472">Membrane</keyword>
<dbReference type="GO" id="GO:0016757">
    <property type="term" value="F:glycosyltransferase activity"/>
    <property type="evidence" value="ECO:0007669"/>
    <property type="project" value="UniProtKB-KW"/>
</dbReference>
<sequence length="355" mass="39587">MVILNSVKSLLKQRTGSHYQARIVVAFNGTDDTGQIAKSHGAEVFTTPIPKCGKSAAIAYVLDQIPAVNDRYVIIIDADNVVADDFLANVAIACQSKKLAYQCNHQPLLASQNWVSKGLQSSYCASSRLYNLGRSQVLNSALLCGTGMVLQEGILRKLWSAVKTQTEDIELNGLLSLRYNTGVTWITSAVFYDEKPDAIDVAIRQRVRWMVGHMRCAYFYSGALVRQFLRTGSLRALELAWYYLMPFSLLISALWLLLLIPIALLGYHYDILRYQSLLLGTSLCFVLYIFILPALGYFLQQTNLPTAKRLQESALFALYSIGFATVVWPIAILFACVSISSTTWIFHTPHKANAH</sequence>
<organism evidence="6 7">
    <name type="scientific">Faucicola atlantae</name>
    <dbReference type="NCBI Taxonomy" id="34059"/>
    <lineage>
        <taxon>Bacteria</taxon>
        <taxon>Pseudomonadati</taxon>
        <taxon>Pseudomonadota</taxon>
        <taxon>Gammaproteobacteria</taxon>
        <taxon>Moraxellales</taxon>
        <taxon>Moraxellaceae</taxon>
        <taxon>Faucicola</taxon>
    </lineage>
</organism>
<keyword evidence="3" id="KW-0808">Transferase</keyword>
<dbReference type="PANTHER" id="PTHR43630:SF1">
    <property type="entry name" value="POLY-BETA-1,6-N-ACETYL-D-GLUCOSAMINE SYNTHASE"/>
    <property type="match status" value="1"/>
</dbReference>
<dbReference type="PANTHER" id="PTHR43630">
    <property type="entry name" value="POLY-BETA-1,6-N-ACETYL-D-GLUCOSAMINE SYNTHASE"/>
    <property type="match status" value="1"/>
</dbReference>
<evidence type="ECO:0000313" key="7">
    <source>
        <dbReference type="Proteomes" id="UP000092508"/>
    </source>
</evidence>
<name>A0A1B8QDU3_9GAMM</name>
<dbReference type="SUPFAM" id="SSF53448">
    <property type="entry name" value="Nucleotide-diphospho-sugar transferases"/>
    <property type="match status" value="1"/>
</dbReference>
<evidence type="ECO:0000256" key="1">
    <source>
        <dbReference type="ARBA" id="ARBA00006739"/>
    </source>
</evidence>
<evidence type="ECO:0000313" key="6">
    <source>
        <dbReference type="EMBL" id="OBX79798.1"/>
    </source>
</evidence>
<dbReference type="Pfam" id="PF13632">
    <property type="entry name" value="Glyco_trans_2_3"/>
    <property type="match status" value="1"/>
</dbReference>
<keyword evidence="4" id="KW-1133">Transmembrane helix</keyword>
<feature type="transmembrane region" description="Helical" evidence="4">
    <location>
        <begin position="240"/>
        <end position="265"/>
    </location>
</feature>
<dbReference type="Gene3D" id="3.90.550.10">
    <property type="entry name" value="Spore Coat Polysaccharide Biosynthesis Protein SpsA, Chain A"/>
    <property type="match status" value="1"/>
</dbReference>
<accession>A0A1B8QDU3</accession>
<evidence type="ECO:0000256" key="2">
    <source>
        <dbReference type="ARBA" id="ARBA00022676"/>
    </source>
</evidence>
<proteinExistence type="inferred from homology"/>
<evidence type="ECO:0000259" key="5">
    <source>
        <dbReference type="Pfam" id="PF13632"/>
    </source>
</evidence>
<dbReference type="InterPro" id="IPR029044">
    <property type="entry name" value="Nucleotide-diphossugar_trans"/>
</dbReference>
<keyword evidence="2" id="KW-0328">Glycosyltransferase</keyword>
<feature type="domain" description="Glycosyltransferase 2-like" evidence="5">
    <location>
        <begin position="72"/>
        <end position="261"/>
    </location>
</feature>
<comment type="caution">
    <text evidence="6">The sequence shown here is derived from an EMBL/GenBank/DDBJ whole genome shotgun (WGS) entry which is preliminary data.</text>
</comment>
<feature type="transmembrane region" description="Helical" evidence="4">
    <location>
        <begin position="277"/>
        <end position="299"/>
    </location>
</feature>
<gene>
    <name evidence="6" type="ORF">A9308_05255</name>
</gene>
<feature type="transmembrane region" description="Helical" evidence="4">
    <location>
        <begin position="319"/>
        <end position="346"/>
    </location>
</feature>
<dbReference type="Proteomes" id="UP000092508">
    <property type="component" value="Unassembled WGS sequence"/>
</dbReference>
<dbReference type="STRING" id="34059.A9308_05255"/>
<dbReference type="InterPro" id="IPR001173">
    <property type="entry name" value="Glyco_trans_2-like"/>
</dbReference>
<keyword evidence="4" id="KW-0812">Transmembrane</keyword>
<protein>
    <recommendedName>
        <fullName evidence="5">Glycosyltransferase 2-like domain-containing protein</fullName>
    </recommendedName>
</protein>
<evidence type="ECO:0000256" key="4">
    <source>
        <dbReference type="SAM" id="Phobius"/>
    </source>
</evidence>
<comment type="similarity">
    <text evidence="1">Belongs to the glycosyltransferase 2 family.</text>
</comment>